<name>A0A4P9WCG5_9FUNG</name>
<evidence type="ECO:0000313" key="1">
    <source>
        <dbReference type="EMBL" id="RKO90349.1"/>
    </source>
</evidence>
<dbReference type="EMBL" id="KZ995601">
    <property type="protein sequence ID" value="RKO90349.1"/>
    <property type="molecule type" value="Genomic_DNA"/>
</dbReference>
<keyword evidence="2" id="KW-1185">Reference proteome</keyword>
<gene>
    <name evidence="1" type="ORF">BDK51DRAFT_42794</name>
</gene>
<accession>A0A4P9WCG5</accession>
<sequence length="148" mass="16297">MQVQMETLDLDRALFLSVDFADYPDRAAFAADHLPHALKGAILPAPYPPIAQTMDDPDPAMTLAAVDQWGGNAEPIFFRAEGYRIHSVDRDREWFQSVVGKLQEASLLLPGGEIGESGGWEAIVSHRLRVAVSTAGLKREAQANGWRR</sequence>
<proteinExistence type="predicted"/>
<dbReference type="AlphaFoldDB" id="A0A4P9WCG5"/>
<dbReference type="Proteomes" id="UP000269721">
    <property type="component" value="Unassembled WGS sequence"/>
</dbReference>
<evidence type="ECO:0000313" key="2">
    <source>
        <dbReference type="Proteomes" id="UP000269721"/>
    </source>
</evidence>
<protein>
    <submittedName>
        <fullName evidence="1">Uncharacterized protein</fullName>
    </submittedName>
</protein>
<reference evidence="2" key="1">
    <citation type="journal article" date="2018" name="Nat. Microbiol.">
        <title>Leveraging single-cell genomics to expand the fungal tree of life.</title>
        <authorList>
            <person name="Ahrendt S.R."/>
            <person name="Quandt C.A."/>
            <person name="Ciobanu D."/>
            <person name="Clum A."/>
            <person name="Salamov A."/>
            <person name="Andreopoulos B."/>
            <person name="Cheng J.F."/>
            <person name="Woyke T."/>
            <person name="Pelin A."/>
            <person name="Henrissat B."/>
            <person name="Reynolds N.K."/>
            <person name="Benny G.L."/>
            <person name="Smith M.E."/>
            <person name="James T.Y."/>
            <person name="Grigoriev I.V."/>
        </authorList>
    </citation>
    <scope>NUCLEOTIDE SEQUENCE [LARGE SCALE GENOMIC DNA]</scope>
</reference>
<organism evidence="1 2">
    <name type="scientific">Blyttiomyces helicus</name>
    <dbReference type="NCBI Taxonomy" id="388810"/>
    <lineage>
        <taxon>Eukaryota</taxon>
        <taxon>Fungi</taxon>
        <taxon>Fungi incertae sedis</taxon>
        <taxon>Chytridiomycota</taxon>
        <taxon>Chytridiomycota incertae sedis</taxon>
        <taxon>Chytridiomycetes</taxon>
        <taxon>Chytridiomycetes incertae sedis</taxon>
        <taxon>Blyttiomyces</taxon>
    </lineage>
</organism>